<dbReference type="Proteomes" id="UP000624404">
    <property type="component" value="Unassembled WGS sequence"/>
</dbReference>
<organism evidence="1 2">
    <name type="scientific">Sclerotinia trifoliorum</name>
    <dbReference type="NCBI Taxonomy" id="28548"/>
    <lineage>
        <taxon>Eukaryota</taxon>
        <taxon>Fungi</taxon>
        <taxon>Dikarya</taxon>
        <taxon>Ascomycota</taxon>
        <taxon>Pezizomycotina</taxon>
        <taxon>Leotiomycetes</taxon>
        <taxon>Helotiales</taxon>
        <taxon>Sclerotiniaceae</taxon>
        <taxon>Sclerotinia</taxon>
    </lineage>
</organism>
<gene>
    <name evidence="1" type="ORF">SCLTRI_LOCUS9209</name>
</gene>
<keyword evidence="2" id="KW-1185">Reference proteome</keyword>
<evidence type="ECO:0000313" key="2">
    <source>
        <dbReference type="Proteomes" id="UP000624404"/>
    </source>
</evidence>
<name>A0A8H2W288_9HELO</name>
<comment type="caution">
    <text evidence="1">The sequence shown here is derived from an EMBL/GenBank/DDBJ whole genome shotgun (WGS) entry which is preliminary data.</text>
</comment>
<proteinExistence type="predicted"/>
<sequence>MSLVFEPSDSLLYLLQASKQTTFVLFHSVLQAQASQSQKHPQLRNNIYRLSKLSIHIITCKMQPSIFLVAFAAAAAATASDASAATSAVAPVTTGTFSNGTATNGSFVSPTATGASSTSKAAAPANFVPAGALAAAAAGMVYLL</sequence>
<evidence type="ECO:0000313" key="1">
    <source>
        <dbReference type="EMBL" id="CAD6449415.1"/>
    </source>
</evidence>
<reference evidence="1" key="1">
    <citation type="submission" date="2020-10" db="EMBL/GenBank/DDBJ databases">
        <authorList>
            <person name="Kusch S."/>
        </authorList>
    </citation>
    <scope>NUCLEOTIDE SEQUENCE</scope>
    <source>
        <strain evidence="1">SwB9</strain>
    </source>
</reference>
<protein>
    <submittedName>
        <fullName evidence="1">Ef5b867d-b5a6-434f-92f7-e503930e1382-CDS</fullName>
    </submittedName>
</protein>
<accession>A0A8H2W288</accession>
<dbReference type="AlphaFoldDB" id="A0A8H2W288"/>
<dbReference type="EMBL" id="CAJHIA010000033">
    <property type="protein sequence ID" value="CAD6449415.1"/>
    <property type="molecule type" value="Genomic_DNA"/>
</dbReference>